<dbReference type="Proteomes" id="UP000481153">
    <property type="component" value="Unassembled WGS sequence"/>
</dbReference>
<protein>
    <submittedName>
        <fullName evidence="1">Uncharacterized protein</fullName>
    </submittedName>
</protein>
<accession>A0A6G0X4Y9</accession>
<name>A0A6G0X4Y9_9STRA</name>
<keyword evidence="2" id="KW-1185">Reference proteome</keyword>
<evidence type="ECO:0000313" key="1">
    <source>
        <dbReference type="EMBL" id="KAF0734972.1"/>
    </source>
</evidence>
<organism evidence="1 2">
    <name type="scientific">Aphanomyces euteiches</name>
    <dbReference type="NCBI Taxonomy" id="100861"/>
    <lineage>
        <taxon>Eukaryota</taxon>
        <taxon>Sar</taxon>
        <taxon>Stramenopiles</taxon>
        <taxon>Oomycota</taxon>
        <taxon>Saprolegniomycetes</taxon>
        <taxon>Saprolegniales</taxon>
        <taxon>Verrucalvaceae</taxon>
        <taxon>Aphanomyces</taxon>
    </lineage>
</organism>
<dbReference type="VEuPathDB" id="FungiDB:AeMF1_004997"/>
<reference evidence="1 2" key="1">
    <citation type="submission" date="2019-07" db="EMBL/GenBank/DDBJ databases">
        <title>Genomics analysis of Aphanomyces spp. identifies a new class of oomycete effector associated with host adaptation.</title>
        <authorList>
            <person name="Gaulin E."/>
        </authorList>
    </citation>
    <scope>NUCLEOTIDE SEQUENCE [LARGE SCALE GENOMIC DNA]</scope>
    <source>
        <strain evidence="1 2">ATCC 201684</strain>
    </source>
</reference>
<gene>
    <name evidence="1" type="ORF">Ae201684_008445</name>
</gene>
<dbReference type="EMBL" id="VJMJ01000102">
    <property type="protein sequence ID" value="KAF0734972.1"/>
    <property type="molecule type" value="Genomic_DNA"/>
</dbReference>
<proteinExistence type="predicted"/>
<dbReference type="AlphaFoldDB" id="A0A6G0X4Y9"/>
<sequence>MKKQATGTVLDDLPIQFVVDEQLLDEIVYRAEEKHAASKANKSAWEGAAKQQRLEKQRAILENHKLRSQVNEYAVFIELIQASMHMKPRLTLNPTLACPTWQEYKLTAHAALRVAAIHAITDCQYRRLHSVMANAGLVEYTGEDFIRV</sequence>
<comment type="caution">
    <text evidence="1">The sequence shown here is derived from an EMBL/GenBank/DDBJ whole genome shotgun (WGS) entry which is preliminary data.</text>
</comment>
<evidence type="ECO:0000313" key="2">
    <source>
        <dbReference type="Proteomes" id="UP000481153"/>
    </source>
</evidence>